<dbReference type="AlphaFoldDB" id="A0AAW1N430"/>
<name>A0AAW1N430_POPJA</name>
<gene>
    <name evidence="1" type="ORF">QE152_g1538</name>
</gene>
<proteinExistence type="predicted"/>
<dbReference type="EMBL" id="JASPKY010000009">
    <property type="protein sequence ID" value="KAK9753973.1"/>
    <property type="molecule type" value="Genomic_DNA"/>
</dbReference>
<evidence type="ECO:0000313" key="1">
    <source>
        <dbReference type="EMBL" id="KAK9753973.1"/>
    </source>
</evidence>
<accession>A0AAW1N430</accession>
<reference evidence="1 2" key="1">
    <citation type="journal article" date="2024" name="BMC Genomics">
        <title>De novo assembly and annotation of Popillia japonica's genome with initial clues to its potential as an invasive pest.</title>
        <authorList>
            <person name="Cucini C."/>
            <person name="Boschi S."/>
            <person name="Funari R."/>
            <person name="Cardaioli E."/>
            <person name="Iannotti N."/>
            <person name="Marturano G."/>
            <person name="Paoli F."/>
            <person name="Bruttini M."/>
            <person name="Carapelli A."/>
            <person name="Frati F."/>
            <person name="Nardi F."/>
        </authorList>
    </citation>
    <scope>NUCLEOTIDE SEQUENCE [LARGE SCALE GENOMIC DNA]</scope>
    <source>
        <strain evidence="1">DMR45628</strain>
    </source>
</reference>
<protein>
    <submittedName>
        <fullName evidence="1">Uncharacterized protein</fullName>
    </submittedName>
</protein>
<dbReference type="Proteomes" id="UP001458880">
    <property type="component" value="Unassembled WGS sequence"/>
</dbReference>
<keyword evidence="2" id="KW-1185">Reference proteome</keyword>
<organism evidence="1 2">
    <name type="scientific">Popillia japonica</name>
    <name type="common">Japanese beetle</name>
    <dbReference type="NCBI Taxonomy" id="7064"/>
    <lineage>
        <taxon>Eukaryota</taxon>
        <taxon>Metazoa</taxon>
        <taxon>Ecdysozoa</taxon>
        <taxon>Arthropoda</taxon>
        <taxon>Hexapoda</taxon>
        <taxon>Insecta</taxon>
        <taxon>Pterygota</taxon>
        <taxon>Neoptera</taxon>
        <taxon>Endopterygota</taxon>
        <taxon>Coleoptera</taxon>
        <taxon>Polyphaga</taxon>
        <taxon>Scarabaeiformia</taxon>
        <taxon>Scarabaeidae</taxon>
        <taxon>Rutelinae</taxon>
        <taxon>Popillia</taxon>
    </lineage>
</organism>
<evidence type="ECO:0000313" key="2">
    <source>
        <dbReference type="Proteomes" id="UP001458880"/>
    </source>
</evidence>
<comment type="caution">
    <text evidence="1">The sequence shown here is derived from an EMBL/GenBank/DDBJ whole genome shotgun (WGS) entry which is preliminary data.</text>
</comment>
<sequence length="111" mass="12836">MEIQHTQQISFAPRSVLHPSLRFCLRTHTTQQQQPTETDVTERNTFGFSNELGFFEAYGVGYRALDMQDDGCCIPLGHWKVGKWDGRREISSAVGIEVHVRYVFSKKQKQF</sequence>